<feature type="transmembrane region" description="Helical" evidence="1">
    <location>
        <begin position="6"/>
        <end position="30"/>
    </location>
</feature>
<evidence type="ECO:0000313" key="2">
    <source>
        <dbReference type="EMBL" id="MPN33224.1"/>
    </source>
</evidence>
<dbReference type="AlphaFoldDB" id="A0A645HAU2"/>
<dbReference type="EMBL" id="VSSQ01085623">
    <property type="protein sequence ID" value="MPN33224.1"/>
    <property type="molecule type" value="Genomic_DNA"/>
</dbReference>
<evidence type="ECO:0008006" key="3">
    <source>
        <dbReference type="Google" id="ProtNLM"/>
    </source>
</evidence>
<keyword evidence="1" id="KW-1133">Transmembrane helix</keyword>
<sequence>MDITQIAIIASLVLITTIIVIAGVWLILILKDLKSTLKKADLILDDTRTITSAVAEPVSSISEFVRGFKNGVSLFNNLFKKKD</sequence>
<accession>A0A645HAU2</accession>
<keyword evidence="1" id="KW-0812">Transmembrane</keyword>
<protein>
    <recommendedName>
        <fullName evidence="3">DUF948 domain-containing protein</fullName>
    </recommendedName>
</protein>
<gene>
    <name evidence="2" type="ORF">SDC9_180708</name>
</gene>
<comment type="caution">
    <text evidence="2">The sequence shown here is derived from an EMBL/GenBank/DDBJ whole genome shotgun (WGS) entry which is preliminary data.</text>
</comment>
<keyword evidence="1" id="KW-0472">Membrane</keyword>
<name>A0A645HAU2_9ZZZZ</name>
<organism evidence="2">
    <name type="scientific">bioreactor metagenome</name>
    <dbReference type="NCBI Taxonomy" id="1076179"/>
    <lineage>
        <taxon>unclassified sequences</taxon>
        <taxon>metagenomes</taxon>
        <taxon>ecological metagenomes</taxon>
    </lineage>
</organism>
<evidence type="ECO:0000256" key="1">
    <source>
        <dbReference type="SAM" id="Phobius"/>
    </source>
</evidence>
<proteinExistence type="predicted"/>
<reference evidence="2" key="1">
    <citation type="submission" date="2019-08" db="EMBL/GenBank/DDBJ databases">
        <authorList>
            <person name="Kucharzyk K."/>
            <person name="Murdoch R.W."/>
            <person name="Higgins S."/>
            <person name="Loffler F."/>
        </authorList>
    </citation>
    <scope>NUCLEOTIDE SEQUENCE</scope>
</reference>